<feature type="domain" description="Mannose-6-phosphate isomerase type II C-terminal" evidence="2">
    <location>
        <begin position="7"/>
        <end position="113"/>
    </location>
</feature>
<evidence type="ECO:0000256" key="1">
    <source>
        <dbReference type="SAM" id="MobiDB-lite"/>
    </source>
</evidence>
<dbReference type="InterPro" id="IPR001538">
    <property type="entry name" value="Man6P_isomerase-2_C"/>
</dbReference>
<dbReference type="GO" id="GO:0016779">
    <property type="term" value="F:nucleotidyltransferase activity"/>
    <property type="evidence" value="ECO:0007669"/>
    <property type="project" value="InterPro"/>
</dbReference>
<gene>
    <name evidence="3" type="ORF">UW79_C0019G0026</name>
</gene>
<dbReference type="GO" id="GO:0005976">
    <property type="term" value="P:polysaccharide metabolic process"/>
    <property type="evidence" value="ECO:0007669"/>
    <property type="project" value="InterPro"/>
</dbReference>
<feature type="region of interest" description="Disordered" evidence="1">
    <location>
        <begin position="110"/>
        <end position="129"/>
    </location>
</feature>
<dbReference type="Proteomes" id="UP000034032">
    <property type="component" value="Unassembled WGS sequence"/>
</dbReference>
<comment type="caution">
    <text evidence="3">The sequence shown here is derived from an EMBL/GenBank/DDBJ whole genome shotgun (WGS) entry which is preliminary data.</text>
</comment>
<proteinExistence type="predicted"/>
<reference evidence="3 4" key="1">
    <citation type="journal article" date="2015" name="Nature">
        <title>rRNA introns, odd ribosomes, and small enigmatic genomes across a large radiation of phyla.</title>
        <authorList>
            <person name="Brown C.T."/>
            <person name="Hug L.A."/>
            <person name="Thomas B.C."/>
            <person name="Sharon I."/>
            <person name="Castelle C.J."/>
            <person name="Singh A."/>
            <person name="Wilkins M.J."/>
            <person name="Williams K.H."/>
            <person name="Banfield J.F."/>
        </authorList>
    </citation>
    <scope>NUCLEOTIDE SEQUENCE [LARGE SCALE GENOMIC DNA]</scope>
</reference>
<dbReference type="InterPro" id="IPR014710">
    <property type="entry name" value="RmlC-like_jellyroll"/>
</dbReference>
<dbReference type="SUPFAM" id="SSF51182">
    <property type="entry name" value="RmlC-like cupins"/>
    <property type="match status" value="1"/>
</dbReference>
<organism evidence="3 4">
    <name type="scientific">Candidatus Yanofskybacteria bacterium GW2011_GWA2_44_9</name>
    <dbReference type="NCBI Taxonomy" id="1619025"/>
    <lineage>
        <taxon>Bacteria</taxon>
        <taxon>Candidatus Yanofskyibacteriota</taxon>
    </lineage>
</organism>
<dbReference type="AlphaFoldDB" id="A0A0G1KD03"/>
<dbReference type="InterPro" id="IPR011051">
    <property type="entry name" value="RmlC_Cupin_sf"/>
</dbReference>
<accession>A0A0G1KD03</accession>
<evidence type="ECO:0000313" key="4">
    <source>
        <dbReference type="Proteomes" id="UP000034032"/>
    </source>
</evidence>
<name>A0A0G1KD03_9BACT</name>
<dbReference type="Gene3D" id="2.60.120.10">
    <property type="entry name" value="Jelly Rolls"/>
    <property type="match status" value="1"/>
</dbReference>
<dbReference type="EMBL" id="LCJR01000019">
    <property type="protein sequence ID" value="KKT81470.1"/>
    <property type="molecule type" value="Genomic_DNA"/>
</dbReference>
<evidence type="ECO:0000259" key="2">
    <source>
        <dbReference type="Pfam" id="PF01050"/>
    </source>
</evidence>
<dbReference type="Pfam" id="PF01050">
    <property type="entry name" value="MannoseP_isomer"/>
    <property type="match status" value="1"/>
</dbReference>
<sequence length="129" mass="15498">MKYKFPKIVNKPWGREVWLELNKNYCYKRIYINRGFRTSFQFHRKKMETNYIIKGRAEIWLENDRGVVLKKNMKSDDFFTVKPPRKHRVAAITNLVLQEVSTPEVDDVVRINDDTNRPDGKIKSEHKNK</sequence>
<evidence type="ECO:0000313" key="3">
    <source>
        <dbReference type="EMBL" id="KKT81470.1"/>
    </source>
</evidence>
<protein>
    <submittedName>
        <fullName evidence="3">Cupin 2 conserved barrel domain protein</fullName>
    </submittedName>
</protein>